<feature type="binding site" evidence="1">
    <location>
        <position position="34"/>
    </location>
    <ligand>
        <name>ATP</name>
        <dbReference type="ChEBI" id="CHEBI:30616"/>
    </ligand>
</feature>
<dbReference type="PANTHER" id="PTHR24348:SF68">
    <property type="entry name" value="SERINE_THREONINE-PROTEIN KINASE ATG1C"/>
    <property type="match status" value="1"/>
</dbReference>
<feature type="domain" description="Protein kinase" evidence="2">
    <location>
        <begin position="6"/>
        <end position="293"/>
    </location>
</feature>
<dbReference type="Gene3D" id="1.10.510.10">
    <property type="entry name" value="Transferase(Phosphotransferase) domain 1"/>
    <property type="match status" value="1"/>
</dbReference>
<keyword evidence="1" id="KW-0067">ATP-binding</keyword>
<evidence type="ECO:0000313" key="3">
    <source>
        <dbReference type="EMBL" id="CAI2370569.1"/>
    </source>
</evidence>
<evidence type="ECO:0000256" key="1">
    <source>
        <dbReference type="PROSITE-ProRule" id="PRU10141"/>
    </source>
</evidence>
<dbReference type="InterPro" id="IPR011009">
    <property type="entry name" value="Kinase-like_dom_sf"/>
</dbReference>
<dbReference type="Pfam" id="PF00069">
    <property type="entry name" value="Pkinase"/>
    <property type="match status" value="1"/>
</dbReference>
<gene>
    <name evidence="3" type="ORF">ECRASSUSDP1_LOCUS11884</name>
</gene>
<reference evidence="3" key="1">
    <citation type="submission" date="2023-07" db="EMBL/GenBank/DDBJ databases">
        <authorList>
            <consortium name="AG Swart"/>
            <person name="Singh M."/>
            <person name="Singh A."/>
            <person name="Seah K."/>
            <person name="Emmerich C."/>
        </authorList>
    </citation>
    <scope>NUCLEOTIDE SEQUENCE</scope>
    <source>
        <strain evidence="3">DP1</strain>
    </source>
</reference>
<protein>
    <recommendedName>
        <fullName evidence="2">Protein kinase domain-containing protein</fullName>
    </recommendedName>
</protein>
<accession>A0AAD1XBV1</accession>
<dbReference type="GO" id="GO:0005524">
    <property type="term" value="F:ATP binding"/>
    <property type="evidence" value="ECO:0007669"/>
    <property type="project" value="UniProtKB-UniRule"/>
</dbReference>
<name>A0AAD1XBV1_EUPCR</name>
<sequence>MIDNKYFVERQIGMGGSSRVYLATDSDENKVAIKTIRAEKNYKKSSATNMLQKEYDVLMKLSNHPNVVNVIDYNHHGESSIGNKVEKIMYNVLEFAENGTLGRFIRHTGAIEEPIARLFILQILDGIKFLHKQDHAHLDIKLENILLDKYYNIKVADLGSCSDVSMTGGYATVRRGTTNYMAPEVSNLKSRKRFDAKAADIYSLGVTFYLILTGEFPKVHDLEKSVVDRDEDVAYTCGSDREMSLDCEMTDDSLPASNLMHLSKEVRILLYSMLNEDPSKRPDIQQILDNSWCYCPLDEGLLEEAYTEMEYRRRYIQKNLLCKKKR</sequence>
<proteinExistence type="predicted"/>
<dbReference type="GO" id="GO:0005737">
    <property type="term" value="C:cytoplasm"/>
    <property type="evidence" value="ECO:0007669"/>
    <property type="project" value="TreeGrafter"/>
</dbReference>
<dbReference type="SMART" id="SM00220">
    <property type="entry name" value="S_TKc"/>
    <property type="match status" value="1"/>
</dbReference>
<dbReference type="InterPro" id="IPR045269">
    <property type="entry name" value="Atg1-like"/>
</dbReference>
<dbReference type="InterPro" id="IPR000719">
    <property type="entry name" value="Prot_kinase_dom"/>
</dbReference>
<organism evidence="3 4">
    <name type="scientific">Euplotes crassus</name>
    <dbReference type="NCBI Taxonomy" id="5936"/>
    <lineage>
        <taxon>Eukaryota</taxon>
        <taxon>Sar</taxon>
        <taxon>Alveolata</taxon>
        <taxon>Ciliophora</taxon>
        <taxon>Intramacronucleata</taxon>
        <taxon>Spirotrichea</taxon>
        <taxon>Hypotrichia</taxon>
        <taxon>Euplotida</taxon>
        <taxon>Euplotidae</taxon>
        <taxon>Moneuplotes</taxon>
    </lineage>
</organism>
<dbReference type="GO" id="GO:0004674">
    <property type="term" value="F:protein serine/threonine kinase activity"/>
    <property type="evidence" value="ECO:0007669"/>
    <property type="project" value="InterPro"/>
</dbReference>
<evidence type="ECO:0000259" key="2">
    <source>
        <dbReference type="PROSITE" id="PS50011"/>
    </source>
</evidence>
<evidence type="ECO:0000313" key="4">
    <source>
        <dbReference type="Proteomes" id="UP001295684"/>
    </source>
</evidence>
<dbReference type="EMBL" id="CAMPGE010011758">
    <property type="protein sequence ID" value="CAI2370569.1"/>
    <property type="molecule type" value="Genomic_DNA"/>
</dbReference>
<dbReference type="PROSITE" id="PS00107">
    <property type="entry name" value="PROTEIN_KINASE_ATP"/>
    <property type="match status" value="1"/>
</dbReference>
<comment type="caution">
    <text evidence="3">The sequence shown here is derived from an EMBL/GenBank/DDBJ whole genome shotgun (WGS) entry which is preliminary data.</text>
</comment>
<dbReference type="Proteomes" id="UP001295684">
    <property type="component" value="Unassembled WGS sequence"/>
</dbReference>
<dbReference type="PANTHER" id="PTHR24348">
    <property type="entry name" value="SERINE/THREONINE-PROTEIN KINASE UNC-51-RELATED"/>
    <property type="match status" value="1"/>
</dbReference>
<dbReference type="GO" id="GO:0010506">
    <property type="term" value="P:regulation of autophagy"/>
    <property type="evidence" value="ECO:0007669"/>
    <property type="project" value="InterPro"/>
</dbReference>
<keyword evidence="4" id="KW-1185">Reference proteome</keyword>
<dbReference type="AlphaFoldDB" id="A0AAD1XBV1"/>
<dbReference type="InterPro" id="IPR017441">
    <property type="entry name" value="Protein_kinase_ATP_BS"/>
</dbReference>
<dbReference type="PIRSF" id="PIRSF000654">
    <property type="entry name" value="Integrin-linked_kinase"/>
    <property type="match status" value="1"/>
</dbReference>
<dbReference type="PROSITE" id="PS50011">
    <property type="entry name" value="PROTEIN_KINASE_DOM"/>
    <property type="match status" value="1"/>
</dbReference>
<dbReference type="SUPFAM" id="SSF56112">
    <property type="entry name" value="Protein kinase-like (PK-like)"/>
    <property type="match status" value="1"/>
</dbReference>
<keyword evidence="1" id="KW-0547">Nucleotide-binding</keyword>